<dbReference type="InterPro" id="IPR000515">
    <property type="entry name" value="MetI-like"/>
</dbReference>
<feature type="domain" description="ABC transmembrane type-1" evidence="8">
    <location>
        <begin position="107"/>
        <end position="291"/>
    </location>
</feature>
<dbReference type="Pfam" id="PF00528">
    <property type="entry name" value="BPD_transp_1"/>
    <property type="match status" value="1"/>
</dbReference>
<proteinExistence type="inferred from homology"/>
<evidence type="ECO:0000256" key="7">
    <source>
        <dbReference type="RuleBase" id="RU363032"/>
    </source>
</evidence>
<evidence type="ECO:0000256" key="2">
    <source>
        <dbReference type="ARBA" id="ARBA00022448"/>
    </source>
</evidence>
<dbReference type="PANTHER" id="PTHR43386:SF6">
    <property type="entry name" value="ABC TRANSPORTER PERMEASE PROTEIN"/>
    <property type="match status" value="1"/>
</dbReference>
<reference evidence="9 10" key="1">
    <citation type="journal article" date="2014" name="Int. J. Syst. Evol. Microbiol.">
        <title>Complete genome sequence of Corynebacterium casei LMG S-19264T (=DSM 44701T), isolated from a smear-ripened cheese.</title>
        <authorList>
            <consortium name="US DOE Joint Genome Institute (JGI-PGF)"/>
            <person name="Walter F."/>
            <person name="Albersmeier A."/>
            <person name="Kalinowski J."/>
            <person name="Ruckert C."/>
        </authorList>
    </citation>
    <scope>NUCLEOTIDE SEQUENCE [LARGE SCALE GENOMIC DNA]</scope>
    <source>
        <strain evidence="9 10">CGMCC 1.9161</strain>
    </source>
</reference>
<gene>
    <name evidence="9" type="ORF">GCM10011322_10710</name>
</gene>
<dbReference type="SUPFAM" id="SSF161098">
    <property type="entry name" value="MetI-like"/>
    <property type="match status" value="1"/>
</dbReference>
<dbReference type="PROSITE" id="PS50928">
    <property type="entry name" value="ABC_TM1"/>
    <property type="match status" value="1"/>
</dbReference>
<comment type="similarity">
    <text evidence="7">Belongs to the binding-protein-dependent transport system permease family.</text>
</comment>
<feature type="transmembrane region" description="Helical" evidence="7">
    <location>
        <begin position="273"/>
        <end position="294"/>
    </location>
</feature>
<comment type="caution">
    <text evidence="9">The sequence shown here is derived from an EMBL/GenBank/DDBJ whole genome shotgun (WGS) entry which is preliminary data.</text>
</comment>
<feature type="transmembrane region" description="Helical" evidence="7">
    <location>
        <begin position="151"/>
        <end position="174"/>
    </location>
</feature>
<name>A0A917Q774_9HYPH</name>
<dbReference type="InterPro" id="IPR050366">
    <property type="entry name" value="BP-dependent_transpt_permease"/>
</dbReference>
<feature type="transmembrane region" description="Helical" evidence="7">
    <location>
        <begin position="42"/>
        <end position="63"/>
    </location>
</feature>
<keyword evidence="10" id="KW-1185">Reference proteome</keyword>
<sequence length="309" mass="32117">MTAIVEKRAETAVARGDAPEPAPAAPAAPPAGFAGTLKRYPLAAIAALVLAIIGLSAIFAPLVGTTDPTALNPAARLQGASAAHWLGTDHLGRDVWSRLVYGARVSVVVGLAVAALAVVVGLVIGLFTGFIRWLDPIVMRVMDGLMAIPGILLAIALVSVSGASLVTVIAAIVVPEVPRVVRLVRSVVLSVREEPYVEAAVSVGTPLPKLLWRHVLPNCVPPLIVQATYVAASAMLTEAILSFLGAGTPPIVPSWGNMVAEGRLLFQIAPMNLLYPGIALAITILAVNILGDALRDRLDPKLAKRVGQR</sequence>
<keyword evidence="5 7" id="KW-1133">Transmembrane helix</keyword>
<dbReference type="AlphaFoldDB" id="A0A917Q774"/>
<comment type="subcellular location">
    <subcellularLocation>
        <location evidence="1 7">Cell membrane</location>
        <topology evidence="1 7">Multi-pass membrane protein</topology>
    </subcellularLocation>
</comment>
<keyword evidence="6 7" id="KW-0472">Membrane</keyword>
<evidence type="ECO:0000256" key="1">
    <source>
        <dbReference type="ARBA" id="ARBA00004651"/>
    </source>
</evidence>
<keyword evidence="2 7" id="KW-0813">Transport</keyword>
<dbReference type="GO" id="GO:0005886">
    <property type="term" value="C:plasma membrane"/>
    <property type="evidence" value="ECO:0007669"/>
    <property type="project" value="UniProtKB-SubCell"/>
</dbReference>
<evidence type="ECO:0000259" key="8">
    <source>
        <dbReference type="PROSITE" id="PS50928"/>
    </source>
</evidence>
<evidence type="ECO:0000313" key="9">
    <source>
        <dbReference type="EMBL" id="GGK26197.1"/>
    </source>
</evidence>
<protein>
    <submittedName>
        <fullName evidence="9">ABC transporter permease</fullName>
    </submittedName>
</protein>
<dbReference type="CDD" id="cd06261">
    <property type="entry name" value="TM_PBP2"/>
    <property type="match status" value="1"/>
</dbReference>
<feature type="transmembrane region" description="Helical" evidence="7">
    <location>
        <begin position="105"/>
        <end position="131"/>
    </location>
</feature>
<keyword evidence="4 7" id="KW-0812">Transmembrane</keyword>
<keyword evidence="3" id="KW-1003">Cell membrane</keyword>
<accession>A0A917Q774</accession>
<organism evidence="9 10">
    <name type="scientific">Salinarimonas ramus</name>
    <dbReference type="NCBI Taxonomy" id="690164"/>
    <lineage>
        <taxon>Bacteria</taxon>
        <taxon>Pseudomonadati</taxon>
        <taxon>Pseudomonadota</taxon>
        <taxon>Alphaproteobacteria</taxon>
        <taxon>Hyphomicrobiales</taxon>
        <taxon>Salinarimonadaceae</taxon>
        <taxon>Salinarimonas</taxon>
    </lineage>
</organism>
<dbReference type="InterPro" id="IPR035906">
    <property type="entry name" value="MetI-like_sf"/>
</dbReference>
<dbReference type="GO" id="GO:0055085">
    <property type="term" value="P:transmembrane transport"/>
    <property type="evidence" value="ECO:0007669"/>
    <property type="project" value="InterPro"/>
</dbReference>
<evidence type="ECO:0000256" key="5">
    <source>
        <dbReference type="ARBA" id="ARBA00022989"/>
    </source>
</evidence>
<evidence type="ECO:0000256" key="3">
    <source>
        <dbReference type="ARBA" id="ARBA00022475"/>
    </source>
</evidence>
<dbReference type="RefSeq" id="WP_244645101.1">
    <property type="nucleotide sequence ID" value="NZ_BMMF01000003.1"/>
</dbReference>
<evidence type="ECO:0000256" key="6">
    <source>
        <dbReference type="ARBA" id="ARBA00023136"/>
    </source>
</evidence>
<dbReference type="Gene3D" id="1.10.3720.10">
    <property type="entry name" value="MetI-like"/>
    <property type="match status" value="1"/>
</dbReference>
<evidence type="ECO:0000313" key="10">
    <source>
        <dbReference type="Proteomes" id="UP000600449"/>
    </source>
</evidence>
<dbReference type="PANTHER" id="PTHR43386">
    <property type="entry name" value="OLIGOPEPTIDE TRANSPORT SYSTEM PERMEASE PROTEIN APPC"/>
    <property type="match status" value="1"/>
</dbReference>
<dbReference type="EMBL" id="BMMF01000003">
    <property type="protein sequence ID" value="GGK26197.1"/>
    <property type="molecule type" value="Genomic_DNA"/>
</dbReference>
<dbReference type="Proteomes" id="UP000600449">
    <property type="component" value="Unassembled WGS sequence"/>
</dbReference>
<evidence type="ECO:0000256" key="4">
    <source>
        <dbReference type="ARBA" id="ARBA00022692"/>
    </source>
</evidence>